<reference evidence="2 3" key="1">
    <citation type="submission" date="2024-07" db="EMBL/GenBank/DDBJ databases">
        <title>Section-level genome sequencing and comparative genomics of Aspergillus sections Usti and Cavernicolus.</title>
        <authorList>
            <consortium name="Lawrence Berkeley National Laboratory"/>
            <person name="Nybo J.L."/>
            <person name="Vesth T.C."/>
            <person name="Theobald S."/>
            <person name="Frisvad J.C."/>
            <person name="Larsen T.O."/>
            <person name="Kjaerboelling I."/>
            <person name="Rothschild-Mancinelli K."/>
            <person name="Lyhne E.K."/>
            <person name="Kogle M.E."/>
            <person name="Barry K."/>
            <person name="Clum A."/>
            <person name="Na H."/>
            <person name="Ledsgaard L."/>
            <person name="Lin J."/>
            <person name="Lipzen A."/>
            <person name="Kuo A."/>
            <person name="Riley R."/>
            <person name="Mondo S."/>
            <person name="Labutti K."/>
            <person name="Haridas S."/>
            <person name="Pangalinan J."/>
            <person name="Salamov A.A."/>
            <person name="Simmons B.A."/>
            <person name="Magnuson J.K."/>
            <person name="Chen J."/>
            <person name="Drula E."/>
            <person name="Henrissat B."/>
            <person name="Wiebenga A."/>
            <person name="Lubbers R.J."/>
            <person name="Gomes A.C."/>
            <person name="Makela M.R."/>
            <person name="Stajich J."/>
            <person name="Grigoriev I.V."/>
            <person name="Mortensen U.H."/>
            <person name="De Vries R.P."/>
            <person name="Baker S.E."/>
            <person name="Andersen M.R."/>
        </authorList>
    </citation>
    <scope>NUCLEOTIDE SEQUENCE [LARGE SCALE GENOMIC DNA]</scope>
    <source>
        <strain evidence="2 3">CBS 209.92</strain>
    </source>
</reference>
<feature type="region of interest" description="Disordered" evidence="1">
    <location>
        <begin position="86"/>
        <end position="187"/>
    </location>
</feature>
<proteinExistence type="predicted"/>
<keyword evidence="3" id="KW-1185">Reference proteome</keyword>
<evidence type="ECO:0000313" key="3">
    <source>
        <dbReference type="Proteomes" id="UP001610563"/>
    </source>
</evidence>
<dbReference type="PANTHER" id="PTHR40642">
    <property type="entry name" value="YALI0F31295P"/>
    <property type="match status" value="1"/>
</dbReference>
<evidence type="ECO:0000313" key="2">
    <source>
        <dbReference type="EMBL" id="KAL2798107.1"/>
    </source>
</evidence>
<organism evidence="2 3">
    <name type="scientific">Aspergillus keveii</name>
    <dbReference type="NCBI Taxonomy" id="714993"/>
    <lineage>
        <taxon>Eukaryota</taxon>
        <taxon>Fungi</taxon>
        <taxon>Dikarya</taxon>
        <taxon>Ascomycota</taxon>
        <taxon>Pezizomycotina</taxon>
        <taxon>Eurotiomycetes</taxon>
        <taxon>Eurotiomycetidae</taxon>
        <taxon>Eurotiales</taxon>
        <taxon>Aspergillaceae</taxon>
        <taxon>Aspergillus</taxon>
        <taxon>Aspergillus subgen. Nidulantes</taxon>
    </lineage>
</organism>
<sequence>MSTAQVPLVTPEDLQRFQAQHFPNTGNIQGPEPAHESYDDNVDYDDDDGLGYYPDGVKRTLTDEQIRIFRHSEIHAILRERQIKQENEEYDRRVSEQAGDLGASGQAASTEEDVQAQAGDQTKLDSSAAGVKRPAAEVALKESAVKRQATAPADVSLDYGEESPAQQPTRKPAVSHFAGRRIISYDD</sequence>
<accession>A0ABR4GGK8</accession>
<name>A0ABR4GGK8_9EURO</name>
<comment type="caution">
    <text evidence="2">The sequence shown here is derived from an EMBL/GenBank/DDBJ whole genome shotgun (WGS) entry which is preliminary data.</text>
</comment>
<dbReference type="InterPro" id="IPR024526">
    <property type="entry name" value="DUF3807"/>
</dbReference>
<dbReference type="EMBL" id="JBFTWV010000015">
    <property type="protein sequence ID" value="KAL2798107.1"/>
    <property type="molecule type" value="Genomic_DNA"/>
</dbReference>
<protein>
    <submittedName>
        <fullName evidence="2">Uncharacterized protein</fullName>
    </submittedName>
</protein>
<dbReference type="PANTHER" id="PTHR40642:SF1">
    <property type="entry name" value="YALI0F31295P"/>
    <property type="match status" value="1"/>
</dbReference>
<dbReference type="Pfam" id="PF12720">
    <property type="entry name" value="DUF3807"/>
    <property type="match status" value="1"/>
</dbReference>
<feature type="compositionally biased region" description="Basic and acidic residues" evidence="1">
    <location>
        <begin position="86"/>
        <end position="95"/>
    </location>
</feature>
<gene>
    <name evidence="2" type="ORF">BJX66DRAFT_296477</name>
</gene>
<evidence type="ECO:0000256" key="1">
    <source>
        <dbReference type="SAM" id="MobiDB-lite"/>
    </source>
</evidence>
<dbReference type="Proteomes" id="UP001610563">
    <property type="component" value="Unassembled WGS sequence"/>
</dbReference>